<dbReference type="GO" id="GO:0008408">
    <property type="term" value="F:3'-5' exonuclease activity"/>
    <property type="evidence" value="ECO:0007669"/>
    <property type="project" value="InterPro"/>
</dbReference>
<dbReference type="InterPro" id="IPR044876">
    <property type="entry name" value="HRDC_dom_sf"/>
</dbReference>
<feature type="domain" description="3'-5' exonuclease" evidence="2">
    <location>
        <begin position="13"/>
        <end position="178"/>
    </location>
</feature>
<feature type="compositionally biased region" description="Basic and acidic residues" evidence="1">
    <location>
        <begin position="293"/>
        <end position="310"/>
    </location>
</feature>
<dbReference type="Gene3D" id="1.10.150.80">
    <property type="entry name" value="HRDC domain"/>
    <property type="match status" value="1"/>
</dbReference>
<dbReference type="InterPro" id="IPR002562">
    <property type="entry name" value="3'-5'_exonuclease_dom"/>
</dbReference>
<dbReference type="InterPro" id="IPR051086">
    <property type="entry name" value="RNase_D-like"/>
</dbReference>
<sequence>MLGVKVESRLPAYRLIDRPDQLPPLLAALDRVKEVSLDTEADNMYHFKTRVCLLQFLVSGQVYLVDALAPIDLDPLWARLEKLHLVMHGSDFDLRLLHDRCGFRAKSLFDTMLAAQLLNRSRFGLAALLEEHFGVALDKDGQKANWSKRPITPQLLEYASLDVWHLPALRDILKRELAKLGRTAWMEQQCRAQIEAGTLGFAPPDENDWRVGHSERLRGAGLSVLHAVWHWRQETAERLDVPPFKVCSQDFLMKLAEAAEQGGTEAEILGNVHLGKRHPRLFPSLSAAVRAGLARDPRTLPRRPPRDPAHRSLTPPEIALQDRIKADRDRVAKEVKIEPTLIANRSQLAQIARHPEDLDKVLLPWQADLLRQQPSLKKL</sequence>
<dbReference type="SUPFAM" id="SSF53098">
    <property type="entry name" value="Ribonuclease H-like"/>
    <property type="match status" value="1"/>
</dbReference>
<dbReference type="GO" id="GO:0003676">
    <property type="term" value="F:nucleic acid binding"/>
    <property type="evidence" value="ECO:0007669"/>
    <property type="project" value="InterPro"/>
</dbReference>
<dbReference type="SUPFAM" id="SSF47819">
    <property type="entry name" value="HRDC-like"/>
    <property type="match status" value="1"/>
</dbReference>
<evidence type="ECO:0000313" key="3">
    <source>
        <dbReference type="EMBL" id="QYM80866.1"/>
    </source>
</evidence>
<gene>
    <name evidence="3" type="ORF">K0B96_17280</name>
</gene>
<evidence type="ECO:0000313" key="4">
    <source>
        <dbReference type="Proteomes" id="UP000825051"/>
    </source>
</evidence>
<dbReference type="Proteomes" id="UP000825051">
    <property type="component" value="Chromosome"/>
</dbReference>
<dbReference type="InterPro" id="IPR036397">
    <property type="entry name" value="RNaseH_sf"/>
</dbReference>
<dbReference type="PANTHER" id="PTHR47649">
    <property type="entry name" value="RIBONUCLEASE D"/>
    <property type="match status" value="1"/>
</dbReference>
<evidence type="ECO:0000259" key="2">
    <source>
        <dbReference type="SMART" id="SM00474"/>
    </source>
</evidence>
<dbReference type="CDD" id="cd06142">
    <property type="entry name" value="RNaseD_exo"/>
    <property type="match status" value="1"/>
</dbReference>
<proteinExistence type="predicted"/>
<dbReference type="Pfam" id="PF01612">
    <property type="entry name" value="DNA_pol_A_exo1"/>
    <property type="match status" value="1"/>
</dbReference>
<dbReference type="InterPro" id="IPR010997">
    <property type="entry name" value="HRDC-like_sf"/>
</dbReference>
<accession>A0A8F9TX94</accession>
<dbReference type="InterPro" id="IPR012337">
    <property type="entry name" value="RNaseH-like_sf"/>
</dbReference>
<evidence type="ECO:0000256" key="1">
    <source>
        <dbReference type="SAM" id="MobiDB-lite"/>
    </source>
</evidence>
<dbReference type="KEGG" id="ole:K0B96_17280"/>
<dbReference type="GO" id="GO:0000166">
    <property type="term" value="F:nucleotide binding"/>
    <property type="evidence" value="ECO:0007669"/>
    <property type="project" value="InterPro"/>
</dbReference>
<dbReference type="AlphaFoldDB" id="A0A8F9TX94"/>
<dbReference type="GO" id="GO:0006139">
    <property type="term" value="P:nucleobase-containing compound metabolic process"/>
    <property type="evidence" value="ECO:0007669"/>
    <property type="project" value="InterPro"/>
</dbReference>
<keyword evidence="4" id="KW-1185">Reference proteome</keyword>
<dbReference type="Pfam" id="PF00570">
    <property type="entry name" value="HRDC"/>
    <property type="match status" value="1"/>
</dbReference>
<dbReference type="SMART" id="SM00474">
    <property type="entry name" value="35EXOc"/>
    <property type="match status" value="1"/>
</dbReference>
<name>A0A8F9TX94_9BACT</name>
<feature type="region of interest" description="Disordered" evidence="1">
    <location>
        <begin position="293"/>
        <end position="317"/>
    </location>
</feature>
<dbReference type="EMBL" id="CP080507">
    <property type="protein sequence ID" value="QYM80866.1"/>
    <property type="molecule type" value="Genomic_DNA"/>
</dbReference>
<dbReference type="Gene3D" id="3.30.420.10">
    <property type="entry name" value="Ribonuclease H-like superfamily/Ribonuclease H"/>
    <property type="match status" value="1"/>
</dbReference>
<organism evidence="3 4">
    <name type="scientific">Horticoccus luteus</name>
    <dbReference type="NCBI Taxonomy" id="2862869"/>
    <lineage>
        <taxon>Bacteria</taxon>
        <taxon>Pseudomonadati</taxon>
        <taxon>Verrucomicrobiota</taxon>
        <taxon>Opitutia</taxon>
        <taxon>Opitutales</taxon>
        <taxon>Opitutaceae</taxon>
        <taxon>Horticoccus</taxon>
    </lineage>
</organism>
<dbReference type="InterPro" id="IPR002121">
    <property type="entry name" value="HRDC_dom"/>
</dbReference>
<protein>
    <submittedName>
        <fullName evidence="3">HRDC domain-containing protein</fullName>
    </submittedName>
</protein>
<dbReference type="PANTHER" id="PTHR47649:SF1">
    <property type="entry name" value="RIBONUCLEASE D"/>
    <property type="match status" value="1"/>
</dbReference>
<reference evidence="3" key="1">
    <citation type="submission" date="2021-08" db="EMBL/GenBank/DDBJ databases">
        <title>Genome of a novel bacterium of the phylum Verrucomicrobia, Oleiharenicola sp. KSB-15.</title>
        <authorList>
            <person name="Chung J.-H."/>
            <person name="Ahn J.-H."/>
            <person name="Yoon Y."/>
            <person name="Kim D.-Y."/>
            <person name="An S.-H."/>
            <person name="Park I."/>
            <person name="Yeon J."/>
        </authorList>
    </citation>
    <scope>NUCLEOTIDE SEQUENCE</scope>
    <source>
        <strain evidence="3">KSB-15</strain>
    </source>
</reference>